<accession>A0A7W1XCD9</accession>
<organism evidence="2 3">
    <name type="scientific">Thermoactinomyces daqus</name>
    <dbReference type="NCBI Taxonomy" id="1329516"/>
    <lineage>
        <taxon>Bacteria</taxon>
        <taxon>Bacillati</taxon>
        <taxon>Bacillota</taxon>
        <taxon>Bacilli</taxon>
        <taxon>Bacillales</taxon>
        <taxon>Thermoactinomycetaceae</taxon>
        <taxon>Thermoactinomyces</taxon>
    </lineage>
</organism>
<feature type="transmembrane region" description="Helical" evidence="1">
    <location>
        <begin position="276"/>
        <end position="298"/>
    </location>
</feature>
<gene>
    <name evidence="2" type="ORF">H1164_14005</name>
</gene>
<dbReference type="Proteomes" id="UP000530514">
    <property type="component" value="Unassembled WGS sequence"/>
</dbReference>
<evidence type="ECO:0000256" key="1">
    <source>
        <dbReference type="SAM" id="Phobius"/>
    </source>
</evidence>
<dbReference type="OrthoDB" id="2157658at2"/>
<keyword evidence="1" id="KW-0812">Transmembrane</keyword>
<keyword evidence="1" id="KW-1133">Transmembrane helix</keyword>
<protein>
    <submittedName>
        <fullName evidence="2">Uncharacterized protein</fullName>
    </submittedName>
</protein>
<keyword evidence="3" id="KW-1185">Reference proteome</keyword>
<proteinExistence type="predicted"/>
<name>A0A7W1XCD9_9BACL</name>
<comment type="caution">
    <text evidence="2">The sequence shown here is derived from an EMBL/GenBank/DDBJ whole genome shotgun (WGS) entry which is preliminary data.</text>
</comment>
<sequence>MTTVGRSNIEITATDRQARRTISSFFRDLEHTGQRIGQTMRRANPFEALEQGADQSTQFLERYKARFLSAIDQMNAKATQSKKMMDILPETSSIQRIDRFFLGIGDRLEQMAKRGTAANLAITMLGRNASLKEILDRIKLINQGLARMQALATTSAIVLSLFTVGMVKLSNTVDGRLVPLAQVFKRVWLSALKPFAQIWTDFALKVIQAGTAIGRFIERLNQINPAITKMIGMFLYLFTAITLFLSPMAIGIGRALGMRAAFTVLFNSFKPLILGFLRVAGMASLISAALVVLGGILIRLWQNSVVFRNTVINGWNAIKNAVMSAVQPLIPSLQRLWSAFVQLLNAFTGGGTTIGDFWKSLGDWIGRVIHAIVQVGVPLLQGALKIISIVLGGIIDGLIKGFQALQPVIEQTVRYLQGFFSGLRANKATPMIQDRLSWPF</sequence>
<dbReference type="RefSeq" id="WP_033100808.1">
    <property type="nucleotide sequence ID" value="NZ_JACEIP010000025.1"/>
</dbReference>
<feature type="transmembrane region" description="Helical" evidence="1">
    <location>
        <begin position="234"/>
        <end position="256"/>
    </location>
</feature>
<dbReference type="EMBL" id="JACEIP010000025">
    <property type="protein sequence ID" value="MBA4543998.1"/>
    <property type="molecule type" value="Genomic_DNA"/>
</dbReference>
<dbReference type="AlphaFoldDB" id="A0A7W1XCD9"/>
<reference evidence="2 3" key="1">
    <citation type="submission" date="2020-07" db="EMBL/GenBank/DDBJ databases">
        <authorList>
            <person name="Feng H."/>
        </authorList>
    </citation>
    <scope>NUCLEOTIDE SEQUENCE [LARGE SCALE GENOMIC DNA]</scope>
    <source>
        <strain evidence="3">s-11</strain>
    </source>
</reference>
<keyword evidence="1" id="KW-0472">Membrane</keyword>
<evidence type="ECO:0000313" key="3">
    <source>
        <dbReference type="Proteomes" id="UP000530514"/>
    </source>
</evidence>
<evidence type="ECO:0000313" key="2">
    <source>
        <dbReference type="EMBL" id="MBA4543998.1"/>
    </source>
</evidence>